<comment type="caution">
    <text evidence="3">The sequence shown here is derived from an EMBL/GenBank/DDBJ whole genome shotgun (WGS) entry which is preliminary data.</text>
</comment>
<evidence type="ECO:0000256" key="1">
    <source>
        <dbReference type="SAM" id="MobiDB-lite"/>
    </source>
</evidence>
<dbReference type="Proteomes" id="UP001430755">
    <property type="component" value="Unassembled WGS sequence"/>
</dbReference>
<name>A0ABS9WH41_9ACTN</name>
<accession>A0ABS9WH41</accession>
<evidence type="ECO:0000313" key="3">
    <source>
        <dbReference type="EMBL" id="MCI2242109.1"/>
    </source>
</evidence>
<keyword evidence="4" id="KW-1185">Reference proteome</keyword>
<evidence type="ECO:0000259" key="2">
    <source>
        <dbReference type="Pfam" id="PF12728"/>
    </source>
</evidence>
<feature type="domain" description="Helix-turn-helix" evidence="2">
    <location>
        <begin position="32"/>
        <end position="71"/>
    </location>
</feature>
<gene>
    <name evidence="3" type="ORF">LPT13_07070</name>
</gene>
<dbReference type="EMBL" id="JAJMLW010000002">
    <property type="protein sequence ID" value="MCI2242109.1"/>
    <property type="molecule type" value="Genomic_DNA"/>
</dbReference>
<feature type="region of interest" description="Disordered" evidence="1">
    <location>
        <begin position="1"/>
        <end position="25"/>
    </location>
</feature>
<sequence length="86" mass="9710">MDNGSQRGHAAFPDMEAKRPDGDVPEEGIEELLDVKYVASKLKVCTATVYKMVREGKIEAVHLNRLVRITPKGYKQLIEKRSRKGL</sequence>
<organism evidence="3 4">
    <name type="scientific">Adlercreutzia faecimuris</name>
    <dbReference type="NCBI Taxonomy" id="2897341"/>
    <lineage>
        <taxon>Bacteria</taxon>
        <taxon>Bacillati</taxon>
        <taxon>Actinomycetota</taxon>
        <taxon>Coriobacteriia</taxon>
        <taxon>Eggerthellales</taxon>
        <taxon>Eggerthellaceae</taxon>
        <taxon>Adlercreutzia</taxon>
    </lineage>
</organism>
<dbReference type="Pfam" id="PF12728">
    <property type="entry name" value="HTH_17"/>
    <property type="match status" value="1"/>
</dbReference>
<evidence type="ECO:0000313" key="4">
    <source>
        <dbReference type="Proteomes" id="UP001430755"/>
    </source>
</evidence>
<dbReference type="InterPro" id="IPR041657">
    <property type="entry name" value="HTH_17"/>
</dbReference>
<proteinExistence type="predicted"/>
<dbReference type="RefSeq" id="WP_242165002.1">
    <property type="nucleotide sequence ID" value="NZ_JAJMLW010000002.1"/>
</dbReference>
<protein>
    <submittedName>
        <fullName evidence="3">Helix-turn-helix domain-containing protein</fullName>
    </submittedName>
</protein>
<reference evidence="3" key="1">
    <citation type="submission" date="2021-11" db="EMBL/GenBank/DDBJ databases">
        <title>A Novel Adlercreutzia Species, isolated from a Allomyrina dichotoma larva feces.</title>
        <authorList>
            <person name="Suh M.K."/>
        </authorList>
    </citation>
    <scope>NUCLEOTIDE SEQUENCE</scope>
    <source>
        <strain evidence="3">JBNU-10</strain>
    </source>
</reference>